<evidence type="ECO:0000313" key="2">
    <source>
        <dbReference type="Proteomes" id="UP000694044"/>
    </source>
</evidence>
<organism evidence="1 2">
    <name type="scientific">Phytophthora pseudosyringae</name>
    <dbReference type="NCBI Taxonomy" id="221518"/>
    <lineage>
        <taxon>Eukaryota</taxon>
        <taxon>Sar</taxon>
        <taxon>Stramenopiles</taxon>
        <taxon>Oomycota</taxon>
        <taxon>Peronosporomycetes</taxon>
        <taxon>Peronosporales</taxon>
        <taxon>Peronosporaceae</taxon>
        <taxon>Phytophthora</taxon>
    </lineage>
</organism>
<name>A0A8T1W0F2_9STRA</name>
<proteinExistence type="predicted"/>
<dbReference type="Proteomes" id="UP000694044">
    <property type="component" value="Unassembled WGS sequence"/>
</dbReference>
<gene>
    <name evidence="1" type="ORF">PHYPSEUDO_014548</name>
</gene>
<comment type="caution">
    <text evidence="1">The sequence shown here is derived from an EMBL/GenBank/DDBJ whole genome shotgun (WGS) entry which is preliminary data.</text>
</comment>
<reference evidence="1" key="1">
    <citation type="submission" date="2021-02" db="EMBL/GenBank/DDBJ databases">
        <authorList>
            <person name="Palmer J.M."/>
        </authorList>
    </citation>
    <scope>NUCLEOTIDE SEQUENCE</scope>
    <source>
        <strain evidence="1">SCRP734</strain>
    </source>
</reference>
<dbReference type="EMBL" id="JAGDFM010000083">
    <property type="protein sequence ID" value="KAG7387262.1"/>
    <property type="molecule type" value="Genomic_DNA"/>
</dbReference>
<keyword evidence="2" id="KW-1185">Reference proteome</keyword>
<dbReference type="OrthoDB" id="136803at2759"/>
<evidence type="ECO:0000313" key="1">
    <source>
        <dbReference type="EMBL" id="KAG7387262.1"/>
    </source>
</evidence>
<sequence length="156" mass="17261">MPLTLRDSFITIQDSPIALAGELDHLSRSRVEILAKAPTSSELSPNNENVIRAATAAPDTQPNNENDALDPATLTPYERMRQLLAARSDRTDTVVMDTVEGLNARLQEQEESGSGVVAGVIRMRLFWVSDHTYKQWNLVRLHICGCQCARKSRGST</sequence>
<accession>A0A8T1W0F2</accession>
<protein>
    <submittedName>
        <fullName evidence="1">Uncharacterized protein</fullName>
    </submittedName>
</protein>
<dbReference type="AlphaFoldDB" id="A0A8T1W0F2"/>